<name>A0A2P2N1V1_RHIMU</name>
<proteinExistence type="predicted"/>
<protein>
    <submittedName>
        <fullName evidence="2">Uncharacterized protein</fullName>
    </submittedName>
</protein>
<feature type="transmembrane region" description="Helical" evidence="1">
    <location>
        <begin position="15"/>
        <end position="33"/>
    </location>
</feature>
<dbReference type="AlphaFoldDB" id="A0A2P2N1V1"/>
<sequence>MKFFNYITHTFTFEIQIISFSTLNIFYIEFILFESAKSLLSFH</sequence>
<keyword evidence="1" id="KW-0472">Membrane</keyword>
<dbReference type="EMBL" id="GGEC01055964">
    <property type="protein sequence ID" value="MBX36448.1"/>
    <property type="molecule type" value="Transcribed_RNA"/>
</dbReference>
<keyword evidence="1" id="KW-1133">Transmembrane helix</keyword>
<reference evidence="2" key="1">
    <citation type="submission" date="2018-02" db="EMBL/GenBank/DDBJ databases">
        <title>Rhizophora mucronata_Transcriptome.</title>
        <authorList>
            <person name="Meera S.P."/>
            <person name="Sreeshan A."/>
            <person name="Augustine A."/>
        </authorList>
    </citation>
    <scope>NUCLEOTIDE SEQUENCE</scope>
    <source>
        <tissue evidence="2">Leaf</tissue>
    </source>
</reference>
<organism evidence="2">
    <name type="scientific">Rhizophora mucronata</name>
    <name type="common">Asiatic mangrove</name>
    <dbReference type="NCBI Taxonomy" id="61149"/>
    <lineage>
        <taxon>Eukaryota</taxon>
        <taxon>Viridiplantae</taxon>
        <taxon>Streptophyta</taxon>
        <taxon>Embryophyta</taxon>
        <taxon>Tracheophyta</taxon>
        <taxon>Spermatophyta</taxon>
        <taxon>Magnoliopsida</taxon>
        <taxon>eudicotyledons</taxon>
        <taxon>Gunneridae</taxon>
        <taxon>Pentapetalae</taxon>
        <taxon>rosids</taxon>
        <taxon>fabids</taxon>
        <taxon>Malpighiales</taxon>
        <taxon>Rhizophoraceae</taxon>
        <taxon>Rhizophora</taxon>
    </lineage>
</organism>
<accession>A0A2P2N1V1</accession>
<keyword evidence="1" id="KW-0812">Transmembrane</keyword>
<evidence type="ECO:0000313" key="2">
    <source>
        <dbReference type="EMBL" id="MBX36448.1"/>
    </source>
</evidence>
<evidence type="ECO:0000256" key="1">
    <source>
        <dbReference type="SAM" id="Phobius"/>
    </source>
</evidence>